<evidence type="ECO:0000313" key="1">
    <source>
        <dbReference type="EMBL" id="DAD92559.1"/>
    </source>
</evidence>
<accession>A0A8S5NDU0</accession>
<organism evidence="1">
    <name type="scientific">Siphoviridae sp. ctUse40</name>
    <dbReference type="NCBI Taxonomy" id="2826356"/>
    <lineage>
        <taxon>Viruses</taxon>
        <taxon>Duplodnaviria</taxon>
        <taxon>Heunggongvirae</taxon>
        <taxon>Uroviricota</taxon>
        <taxon>Caudoviricetes</taxon>
    </lineage>
</organism>
<protein>
    <submittedName>
        <fullName evidence="1">Type I neck protein</fullName>
    </submittedName>
</protein>
<dbReference type="EMBL" id="BK015139">
    <property type="protein sequence ID" value="DAD92559.1"/>
    <property type="molecule type" value="Genomic_DNA"/>
</dbReference>
<sequence>MPRIKVRFALKDEDWTRYQEKLEKFPDKVKKATDEYMHNDVKAMMIKSITGEMPKSDRMKRHAKESEWYVSFNFDQAVTIENKLSGGKKNSFYYLFFPHEGTIRILKPNPFMERAVEKEYDHIVTGLFNVIDREIKEDL</sequence>
<reference evidence="1" key="1">
    <citation type="journal article" date="2021" name="Proc. Natl. Acad. Sci. U.S.A.">
        <title>A Catalog of Tens of Thousands of Viruses from Human Metagenomes Reveals Hidden Associations with Chronic Diseases.</title>
        <authorList>
            <person name="Tisza M.J."/>
            <person name="Buck C.B."/>
        </authorList>
    </citation>
    <scope>NUCLEOTIDE SEQUENCE</scope>
    <source>
        <strain evidence="1">CtUse40</strain>
    </source>
</reference>
<name>A0A8S5NDU0_9CAUD</name>
<proteinExistence type="predicted"/>